<proteinExistence type="inferred from homology"/>
<evidence type="ECO:0000256" key="2">
    <source>
        <dbReference type="ARBA" id="ARBA00001089"/>
    </source>
</evidence>
<dbReference type="EC" id="2.3.2.2" evidence="4"/>
<reference evidence="5 6" key="1">
    <citation type="submission" date="2021-08" db="EMBL/GenBank/DDBJ databases">
        <authorList>
            <person name="Zhang D."/>
            <person name="Zhang A."/>
            <person name="Wang L."/>
        </authorList>
    </citation>
    <scope>NUCLEOTIDE SEQUENCE [LARGE SCALE GENOMIC DNA]</scope>
    <source>
        <strain evidence="5 6">WL0086</strain>
    </source>
</reference>
<dbReference type="RefSeq" id="WP_221031291.1">
    <property type="nucleotide sequence ID" value="NZ_CP139781.1"/>
</dbReference>
<evidence type="ECO:0000256" key="1">
    <source>
        <dbReference type="ARBA" id="ARBA00001049"/>
    </source>
</evidence>
<comment type="catalytic activity">
    <reaction evidence="1 4">
        <text>an S-substituted glutathione + H2O = an S-substituted L-cysteinylglycine + L-glutamate</text>
        <dbReference type="Rhea" id="RHEA:59468"/>
        <dbReference type="ChEBI" id="CHEBI:15377"/>
        <dbReference type="ChEBI" id="CHEBI:29985"/>
        <dbReference type="ChEBI" id="CHEBI:90779"/>
        <dbReference type="ChEBI" id="CHEBI:143103"/>
        <dbReference type="EC" id="3.4.19.13"/>
    </reaction>
</comment>
<keyword evidence="4 5" id="KW-0012">Acyltransferase</keyword>
<name>A0ABZ1C445_9BACT</name>
<keyword evidence="4" id="KW-0317">Glutathione biosynthesis</keyword>
<dbReference type="Gene3D" id="3.60.20.40">
    <property type="match status" value="1"/>
</dbReference>
<evidence type="ECO:0000256" key="4">
    <source>
        <dbReference type="RuleBase" id="RU368036"/>
    </source>
</evidence>
<dbReference type="InterPro" id="IPR043138">
    <property type="entry name" value="GGT_lsub"/>
</dbReference>
<dbReference type="Gene3D" id="1.10.246.130">
    <property type="match status" value="1"/>
</dbReference>
<dbReference type="GO" id="GO:0103068">
    <property type="term" value="F:leukotriene C4 gamma-glutamyl transferase activity"/>
    <property type="evidence" value="ECO:0007669"/>
    <property type="project" value="UniProtKB-EC"/>
</dbReference>
<gene>
    <name evidence="5" type="primary">ggt</name>
    <name evidence="5" type="ORF">K1X11_016235</name>
</gene>
<keyword evidence="4" id="KW-0865">Zymogen</keyword>
<evidence type="ECO:0000313" key="5">
    <source>
        <dbReference type="EMBL" id="WRQ86365.1"/>
    </source>
</evidence>
<dbReference type="NCBIfam" id="TIGR00066">
    <property type="entry name" value="g_glut_trans"/>
    <property type="match status" value="1"/>
</dbReference>
<dbReference type="PANTHER" id="PTHR43881:SF1">
    <property type="entry name" value="GAMMA-GLUTAMYLTRANSPEPTIDASE (AFU_ORTHOLOGUE AFUA_4G13580)"/>
    <property type="match status" value="1"/>
</dbReference>
<sequence>MLKTGRLLVGCGIGVMAGLVAGLAQVDRITGAPFATRSEVIAPHGMVAASHPLAAQVGLDVLKAGGSAVDAAIATNAALGLMEPVGNGVGGDLFAIVWDAKTQRLYGLNGSGRSPLGLSYDQMREELAKLDRDTIPPFGVLPISVPGTVDAWYELHGKFGKLPMARLLAPTITYAEEGFPLSELIAFYWDRNVRYFEDLPGAAFATWAPGGAAPKKGEIFKNPDLARTLRRIAEGGRDIFYRGAIADEIDAFMREHGGYLRKADLEAHTSTWVTPVSVNYRGYDVFELPPNGQGIAALQMLQILEGYDLAAMGRNSPEALHVMIEAKKLAFEDRAKFYADPDFSDIPLEWLLSDDYAAERRALIDPARAAARVEAGNPALEEGDTIYLTTADAEGNMVSLIQSNYRGMGAGIMVPGLGFGFQDRGQMFVFEPRDHANVYAPGKRPFHTIIPAFIMKDGKPWVSFGLMGGAMQPQGHVQIVTNLIDFGLNLQEAGDAARWQHGGSTDYDTPQMTDGGYVYFETGIPWETLRALKLKRHDVRTDLGGYGGYQAIMWDAENEVYIGASESRKDGHAVGY</sequence>
<dbReference type="PANTHER" id="PTHR43881">
    <property type="entry name" value="GAMMA-GLUTAMYLTRANSPEPTIDASE (AFU_ORTHOLOGUE AFUA_4G13580)"/>
    <property type="match status" value="1"/>
</dbReference>
<dbReference type="EMBL" id="CP139781">
    <property type="protein sequence ID" value="WRQ86365.1"/>
    <property type="molecule type" value="Genomic_DNA"/>
</dbReference>
<dbReference type="EC" id="3.4.19.13" evidence="4"/>
<comment type="pathway">
    <text evidence="4">Sulfur metabolism; glutathione metabolism.</text>
</comment>
<comment type="PTM">
    <text evidence="4">Cleaved by autocatalysis into a large and a small subunit.</text>
</comment>
<comment type="similarity">
    <text evidence="4">Belongs to the gamma-glutamyltransferase family.</text>
</comment>
<organism evidence="5 6">
    <name type="scientific">Actomonas aquatica</name>
    <dbReference type="NCBI Taxonomy" id="2866162"/>
    <lineage>
        <taxon>Bacteria</taxon>
        <taxon>Pseudomonadati</taxon>
        <taxon>Verrucomicrobiota</taxon>
        <taxon>Opitutia</taxon>
        <taxon>Opitutales</taxon>
        <taxon>Opitutaceae</taxon>
        <taxon>Actomonas</taxon>
    </lineage>
</organism>
<dbReference type="InterPro" id="IPR029055">
    <property type="entry name" value="Ntn_hydrolases_N"/>
</dbReference>
<evidence type="ECO:0000313" key="6">
    <source>
        <dbReference type="Proteomes" id="UP000738431"/>
    </source>
</evidence>
<keyword evidence="4" id="KW-0378">Hydrolase</keyword>
<accession>A0ABZ1C445</accession>
<reference evidence="5 6" key="2">
    <citation type="submission" date="2023-12" db="EMBL/GenBank/DDBJ databases">
        <title>Description of an unclassified Opitutus bacterium of Verrucomicrobiota.</title>
        <authorList>
            <person name="Zhang D.-F."/>
        </authorList>
    </citation>
    <scope>NUCLEOTIDE SEQUENCE [LARGE SCALE GENOMIC DNA]</scope>
    <source>
        <strain evidence="5 6">WL0086</strain>
    </source>
</reference>
<dbReference type="SUPFAM" id="SSF56235">
    <property type="entry name" value="N-terminal nucleophile aminohydrolases (Ntn hydrolases)"/>
    <property type="match status" value="1"/>
</dbReference>
<evidence type="ECO:0000256" key="3">
    <source>
        <dbReference type="ARBA" id="ARBA00047417"/>
    </source>
</evidence>
<comment type="catalytic activity">
    <reaction evidence="2 4">
        <text>glutathione + H2O = L-cysteinylglycine + L-glutamate</text>
        <dbReference type="Rhea" id="RHEA:28807"/>
        <dbReference type="ChEBI" id="CHEBI:15377"/>
        <dbReference type="ChEBI" id="CHEBI:29985"/>
        <dbReference type="ChEBI" id="CHEBI:57925"/>
        <dbReference type="ChEBI" id="CHEBI:61694"/>
        <dbReference type="EC" id="3.4.19.13"/>
    </reaction>
</comment>
<dbReference type="InterPro" id="IPR043137">
    <property type="entry name" value="GGT_ssub_C"/>
</dbReference>
<dbReference type="Proteomes" id="UP000738431">
    <property type="component" value="Chromosome"/>
</dbReference>
<dbReference type="InterPro" id="IPR052896">
    <property type="entry name" value="GGT-like_enzyme"/>
</dbReference>
<protein>
    <recommendedName>
        <fullName evidence="4">Glutathione hydrolase proenzyme</fullName>
        <ecNumber evidence="4">2.3.2.2</ecNumber>
        <ecNumber evidence="4">3.4.19.13</ecNumber>
    </recommendedName>
    <component>
        <recommendedName>
            <fullName evidence="4">Glutathione hydrolase large chain</fullName>
        </recommendedName>
    </component>
    <component>
        <recommendedName>
            <fullName evidence="4">Glutathione hydrolase small chain</fullName>
        </recommendedName>
    </component>
</protein>
<dbReference type="InterPro" id="IPR000101">
    <property type="entry name" value="GGT_peptidase"/>
</dbReference>
<dbReference type="PRINTS" id="PR01210">
    <property type="entry name" value="GGTRANSPTASE"/>
</dbReference>
<keyword evidence="6" id="KW-1185">Reference proteome</keyword>
<keyword evidence="4 5" id="KW-0808">Transferase</keyword>
<comment type="catalytic activity">
    <reaction evidence="3 4">
        <text>an N-terminal (5-L-glutamyl)-[peptide] + an alpha-amino acid = 5-L-glutamyl amino acid + an N-terminal L-alpha-aminoacyl-[peptide]</text>
        <dbReference type="Rhea" id="RHEA:23904"/>
        <dbReference type="Rhea" id="RHEA-COMP:9780"/>
        <dbReference type="Rhea" id="RHEA-COMP:9795"/>
        <dbReference type="ChEBI" id="CHEBI:77644"/>
        <dbReference type="ChEBI" id="CHEBI:78597"/>
        <dbReference type="ChEBI" id="CHEBI:78599"/>
        <dbReference type="ChEBI" id="CHEBI:78608"/>
        <dbReference type="EC" id="2.3.2.2"/>
    </reaction>
</comment>
<comment type="subunit">
    <text evidence="4">This enzyme consists of two polypeptide chains, which are synthesized in precursor form from a single polypeptide.</text>
</comment>
<dbReference type="Pfam" id="PF01019">
    <property type="entry name" value="G_glu_transpept"/>
    <property type="match status" value="1"/>
</dbReference>